<evidence type="ECO:0000256" key="1">
    <source>
        <dbReference type="SAM" id="MobiDB-lite"/>
    </source>
</evidence>
<evidence type="ECO:0000256" key="2">
    <source>
        <dbReference type="SAM" id="SignalP"/>
    </source>
</evidence>
<keyword evidence="4" id="KW-1185">Reference proteome</keyword>
<evidence type="ECO:0008006" key="5">
    <source>
        <dbReference type="Google" id="ProtNLM"/>
    </source>
</evidence>
<dbReference type="AlphaFoldDB" id="A0A6A5KNL5"/>
<name>A0A6A5KNL5_9PLEO</name>
<reference evidence="3" key="1">
    <citation type="submission" date="2020-01" db="EMBL/GenBank/DDBJ databases">
        <authorList>
            <consortium name="DOE Joint Genome Institute"/>
            <person name="Haridas S."/>
            <person name="Albert R."/>
            <person name="Binder M."/>
            <person name="Bloem J."/>
            <person name="Labutti K."/>
            <person name="Salamov A."/>
            <person name="Andreopoulos B."/>
            <person name="Baker S.E."/>
            <person name="Barry K."/>
            <person name="Bills G."/>
            <person name="Bluhm B.H."/>
            <person name="Cannon C."/>
            <person name="Castanera R."/>
            <person name="Culley D.E."/>
            <person name="Daum C."/>
            <person name="Ezra D."/>
            <person name="Gonzalez J.B."/>
            <person name="Henrissat B."/>
            <person name="Kuo A."/>
            <person name="Liang C."/>
            <person name="Lipzen A."/>
            <person name="Lutzoni F."/>
            <person name="Magnuson J."/>
            <person name="Mondo S."/>
            <person name="Nolan M."/>
            <person name="Ohm R."/>
            <person name="Pangilinan J."/>
            <person name="Park H.-J."/>
            <person name="Ramirez L."/>
            <person name="Alfaro M."/>
            <person name="Sun H."/>
            <person name="Tritt A."/>
            <person name="Yoshinaga Y."/>
            <person name="Zwiers L.-H."/>
            <person name="Turgeon B.G."/>
            <person name="Goodwin S.B."/>
            <person name="Spatafora J.W."/>
            <person name="Crous P.W."/>
            <person name="Grigoriev I.V."/>
        </authorList>
    </citation>
    <scope>NUCLEOTIDE SEQUENCE</scope>
    <source>
        <strain evidence="3">P77</strain>
    </source>
</reference>
<dbReference type="EMBL" id="ML975291">
    <property type="protein sequence ID" value="KAF1835153.1"/>
    <property type="molecule type" value="Genomic_DNA"/>
</dbReference>
<dbReference type="OrthoDB" id="2141239at2759"/>
<feature type="region of interest" description="Disordered" evidence="1">
    <location>
        <begin position="173"/>
        <end position="236"/>
    </location>
</feature>
<accession>A0A6A5KNL5</accession>
<gene>
    <name evidence="3" type="ORF">BDW02DRAFT_298408</name>
</gene>
<keyword evidence="2" id="KW-0732">Signal</keyword>
<evidence type="ECO:0000313" key="4">
    <source>
        <dbReference type="Proteomes" id="UP000800040"/>
    </source>
</evidence>
<feature type="signal peptide" evidence="2">
    <location>
        <begin position="1"/>
        <end position="17"/>
    </location>
</feature>
<feature type="chain" id="PRO_5025486952" description="Circumsporozoite protein" evidence="2">
    <location>
        <begin position="18"/>
        <end position="369"/>
    </location>
</feature>
<protein>
    <recommendedName>
        <fullName evidence="5">Circumsporozoite protein</fullName>
    </recommendedName>
</protein>
<organism evidence="3 4">
    <name type="scientific">Decorospora gaudefroyi</name>
    <dbReference type="NCBI Taxonomy" id="184978"/>
    <lineage>
        <taxon>Eukaryota</taxon>
        <taxon>Fungi</taxon>
        <taxon>Dikarya</taxon>
        <taxon>Ascomycota</taxon>
        <taxon>Pezizomycotina</taxon>
        <taxon>Dothideomycetes</taxon>
        <taxon>Pleosporomycetidae</taxon>
        <taxon>Pleosporales</taxon>
        <taxon>Pleosporineae</taxon>
        <taxon>Pleosporaceae</taxon>
        <taxon>Decorospora</taxon>
    </lineage>
</organism>
<dbReference type="Proteomes" id="UP000800040">
    <property type="component" value="Unassembled WGS sequence"/>
</dbReference>
<proteinExistence type="predicted"/>
<feature type="region of interest" description="Disordered" evidence="1">
    <location>
        <begin position="349"/>
        <end position="369"/>
    </location>
</feature>
<evidence type="ECO:0000313" key="3">
    <source>
        <dbReference type="EMBL" id="KAF1835153.1"/>
    </source>
</evidence>
<sequence length="369" mass="36322">MVSKFVILSAVIAYVEARFGQEQVPIAAISAVQGGDAGAAATIAGAAISDLLGGANSCAKLIRADQVFTELGGGADALAAAIGMVTAEKNTNPFANGNVQNVCGDASLPVTPELRGITPLIDPDVDVDGAVAALSQSSAASPLAADGLSVFDLLDQAGLGDLVVSQAANGGAAAGGAAQAGNQAAGGAANNQNQNQNQNNGNNNNGNDQQDDAPVACDAGNAGQDDNAAADNNNNNNAGADTGSLAGADFGLCTPTIIFEAGTNGRAADEFTFQIADPLARGGQSEALNPDIITNALCDQLTNVCEANAAAIAACEDAQAAVQGGPRDKSTADTFNSLLGFAGAVTNPNGGPEDVGATAARKMRRGLRA</sequence>